<reference evidence="3 4" key="1">
    <citation type="journal article" date="2016" name="Nat. Commun.">
        <title>Thousands of microbial genomes shed light on interconnected biogeochemical processes in an aquifer system.</title>
        <authorList>
            <person name="Anantharaman K."/>
            <person name="Brown C.T."/>
            <person name="Hug L.A."/>
            <person name="Sharon I."/>
            <person name="Castelle C.J."/>
            <person name="Probst A.J."/>
            <person name="Thomas B.C."/>
            <person name="Singh A."/>
            <person name="Wilkins M.J."/>
            <person name="Karaoz U."/>
            <person name="Brodie E.L."/>
            <person name="Williams K.H."/>
            <person name="Hubbard S.S."/>
            <person name="Banfield J.F."/>
        </authorList>
    </citation>
    <scope>NUCLEOTIDE SEQUENCE [LARGE SCALE GENOMIC DNA]</scope>
</reference>
<dbReference type="PANTHER" id="PTHR10579">
    <property type="entry name" value="CALCIUM-ACTIVATED CHLORIDE CHANNEL REGULATOR"/>
    <property type="match status" value="1"/>
</dbReference>
<accession>A0A1F7X0U1</accession>
<dbReference type="AlphaFoldDB" id="A0A1F7X0U1"/>
<dbReference type="InterPro" id="IPR051266">
    <property type="entry name" value="CLCR"/>
</dbReference>
<keyword evidence="1" id="KW-0732">Signal</keyword>
<proteinExistence type="predicted"/>
<dbReference type="CDD" id="cd00198">
    <property type="entry name" value="vWFA"/>
    <property type="match status" value="1"/>
</dbReference>
<feature type="chain" id="PRO_5009533676" description="VWFA domain-containing protein" evidence="1">
    <location>
        <begin position="31"/>
        <end position="319"/>
    </location>
</feature>
<dbReference type="STRING" id="1817813.A2008_10545"/>
<feature type="signal peptide" evidence="1">
    <location>
        <begin position="1"/>
        <end position="30"/>
    </location>
</feature>
<dbReference type="Pfam" id="PF00092">
    <property type="entry name" value="VWA"/>
    <property type="match status" value="1"/>
</dbReference>
<comment type="caution">
    <text evidence="3">The sequence shown here is derived from an EMBL/GenBank/DDBJ whole genome shotgun (WGS) entry which is preliminary data.</text>
</comment>
<dbReference type="PANTHER" id="PTHR10579:SF43">
    <property type="entry name" value="ZINC FINGER (C3HC4-TYPE RING FINGER) FAMILY PROTEIN"/>
    <property type="match status" value="1"/>
</dbReference>
<evidence type="ECO:0000256" key="1">
    <source>
        <dbReference type="SAM" id="SignalP"/>
    </source>
</evidence>
<evidence type="ECO:0000259" key="2">
    <source>
        <dbReference type="PROSITE" id="PS50234"/>
    </source>
</evidence>
<dbReference type="InterPro" id="IPR002035">
    <property type="entry name" value="VWF_A"/>
</dbReference>
<evidence type="ECO:0000313" key="3">
    <source>
        <dbReference type="EMBL" id="OGM08329.1"/>
    </source>
</evidence>
<organism evidence="3 4">
    <name type="scientific">Candidatus Wallbacteria bacterium GWC2_49_35</name>
    <dbReference type="NCBI Taxonomy" id="1817813"/>
    <lineage>
        <taxon>Bacteria</taxon>
        <taxon>Candidatus Walliibacteriota</taxon>
    </lineage>
</organism>
<sequence>MFDKMTRTVTVLAIAAIFICAAAGARGAYAFEYGASKPFYNENLAMNIKSIDSSSFPVISIYAYVTDEDGAIYRNLNHNFFKVSENCIKIDHIKVETDPKVMNLVLALDISGSMKRMIRELKQDAFMFLSMLDKNDKCAILGFRQSIKLLQDFTSDQFKLNKALFSTKADCGTYLYDSIYKGIEMLHYRDGGKAILVISDGSDESPSGKKPYSKHSLDEVIDYARKCGVQVYTIGLGYEVLQEPLLELANKTGGVAQFSPNPYELKYNLKKVLQNFKTFYKIMYMTFNPELSSRNRAVEVEVRTPHGTASGLTSYSTRR</sequence>
<evidence type="ECO:0000313" key="4">
    <source>
        <dbReference type="Proteomes" id="UP000178735"/>
    </source>
</evidence>
<dbReference type="SMART" id="SM00327">
    <property type="entry name" value="VWA"/>
    <property type="match status" value="1"/>
</dbReference>
<dbReference type="PROSITE" id="PS50234">
    <property type="entry name" value="VWFA"/>
    <property type="match status" value="1"/>
</dbReference>
<name>A0A1F7X0U1_9BACT</name>
<dbReference type="Proteomes" id="UP000178735">
    <property type="component" value="Unassembled WGS sequence"/>
</dbReference>
<gene>
    <name evidence="3" type="ORF">A2008_10545</name>
</gene>
<dbReference type="InterPro" id="IPR036465">
    <property type="entry name" value="vWFA_dom_sf"/>
</dbReference>
<feature type="domain" description="VWFA" evidence="2">
    <location>
        <begin position="103"/>
        <end position="276"/>
    </location>
</feature>
<dbReference type="SUPFAM" id="SSF53300">
    <property type="entry name" value="vWA-like"/>
    <property type="match status" value="1"/>
</dbReference>
<dbReference type="Gene3D" id="3.40.50.410">
    <property type="entry name" value="von Willebrand factor, type A domain"/>
    <property type="match status" value="1"/>
</dbReference>
<protein>
    <recommendedName>
        <fullName evidence="2">VWFA domain-containing protein</fullName>
    </recommendedName>
</protein>
<dbReference type="EMBL" id="MGFH01000018">
    <property type="protein sequence ID" value="OGM08329.1"/>
    <property type="molecule type" value="Genomic_DNA"/>
</dbReference>